<evidence type="ECO:0000313" key="2">
    <source>
        <dbReference type="EMBL" id="KAK4520742.1"/>
    </source>
</evidence>
<evidence type="ECO:0000313" key="3">
    <source>
        <dbReference type="Proteomes" id="UP001304243"/>
    </source>
</evidence>
<feature type="compositionally biased region" description="Polar residues" evidence="1">
    <location>
        <begin position="141"/>
        <end position="167"/>
    </location>
</feature>
<feature type="compositionally biased region" description="Low complexity" evidence="1">
    <location>
        <begin position="244"/>
        <end position="265"/>
    </location>
</feature>
<dbReference type="AlphaFoldDB" id="A0AAN7DNU7"/>
<keyword evidence="3" id="KW-1185">Reference proteome</keyword>
<accession>A0AAN7DNU7</accession>
<proteinExistence type="predicted"/>
<feature type="compositionally biased region" description="Low complexity" evidence="1">
    <location>
        <begin position="173"/>
        <end position="209"/>
    </location>
</feature>
<sequence>MSISDSCKAYERFHSTHYHDEPFPMSKSKLIRYIKFRARSSTFPEFLTNLDKHPEHGPEWLQEMNSDPDVKKLMDLTINLWPRIAKQCKLPLIGVGNVYETPSFEQRYGKYIRDKVNQEVMYRERVHVVEGKKSKGFMVTDPTQTRPDDTGASSESPINLDYPTSSIHPIYRSKSTTTSTSISTASKYTPSAKYAATSTSTSTATATYKSTSQYDPKMDEIALREELLQQMMMPNQMKLVSRFKPSTTSKAPPRSSSSSVRSASPSTPPSPSKPAAKKEKQKSASPAELTAKSTSSSKAKSSATMRKPVIQKKTPVSQKKTPTINKEQSKNDLQKLAQKVNVKIERPQEAEEDVLPHQPVVKIVKRWPLRYGINDDIKPAKRRASPPLEIRHPVVLIKKAPPRPKNPIVKIIKKSPISYRQQQQDDEDEEQNQEKQVKEEKDEHEHKKDDNSRNKRQKRDDCLYDQNRLQIVQIMIENHA</sequence>
<organism evidence="2 3">
    <name type="scientific">Mucor velutinosus</name>
    <dbReference type="NCBI Taxonomy" id="708070"/>
    <lineage>
        <taxon>Eukaryota</taxon>
        <taxon>Fungi</taxon>
        <taxon>Fungi incertae sedis</taxon>
        <taxon>Mucoromycota</taxon>
        <taxon>Mucoromycotina</taxon>
        <taxon>Mucoromycetes</taxon>
        <taxon>Mucorales</taxon>
        <taxon>Mucorineae</taxon>
        <taxon>Mucoraceae</taxon>
        <taxon>Mucor</taxon>
    </lineage>
</organism>
<name>A0AAN7DNU7_9FUNG</name>
<feature type="compositionally biased region" description="Low complexity" evidence="1">
    <location>
        <begin position="406"/>
        <end position="417"/>
    </location>
</feature>
<comment type="caution">
    <text evidence="2">The sequence shown here is derived from an EMBL/GenBank/DDBJ whole genome shotgun (WGS) entry which is preliminary data.</text>
</comment>
<feature type="compositionally biased region" description="Basic and acidic residues" evidence="1">
    <location>
        <begin position="432"/>
        <end position="462"/>
    </location>
</feature>
<protein>
    <submittedName>
        <fullName evidence="2">Uncharacterized protein</fullName>
    </submittedName>
</protein>
<dbReference type="GeneID" id="89950308"/>
<feature type="compositionally biased region" description="Low complexity" evidence="1">
    <location>
        <begin position="283"/>
        <end position="304"/>
    </location>
</feature>
<feature type="region of interest" description="Disordered" evidence="1">
    <location>
        <begin position="399"/>
        <end position="464"/>
    </location>
</feature>
<feature type="region of interest" description="Disordered" evidence="1">
    <location>
        <begin position="243"/>
        <end position="334"/>
    </location>
</feature>
<gene>
    <name evidence="2" type="ORF">ATC70_006622</name>
</gene>
<evidence type="ECO:0000256" key="1">
    <source>
        <dbReference type="SAM" id="MobiDB-lite"/>
    </source>
</evidence>
<dbReference type="RefSeq" id="XP_064687408.1">
    <property type="nucleotide sequence ID" value="XM_064825894.1"/>
</dbReference>
<feature type="region of interest" description="Disordered" evidence="1">
    <location>
        <begin position="137"/>
        <end position="209"/>
    </location>
</feature>
<feature type="compositionally biased region" description="Polar residues" evidence="1">
    <location>
        <begin position="314"/>
        <end position="326"/>
    </location>
</feature>
<reference evidence="2 3" key="1">
    <citation type="submission" date="2022-11" db="EMBL/GenBank/DDBJ databases">
        <title>Mucor velutinosus strain NIH1002 WGS.</title>
        <authorList>
            <person name="Subramanian P."/>
            <person name="Mullikin J.C."/>
            <person name="Segre J.A."/>
            <person name="Zelazny A.M."/>
        </authorList>
    </citation>
    <scope>NUCLEOTIDE SEQUENCE [LARGE SCALE GENOMIC DNA]</scope>
    <source>
        <strain evidence="2 3">NIH1002</strain>
    </source>
</reference>
<dbReference type="Proteomes" id="UP001304243">
    <property type="component" value="Unassembled WGS sequence"/>
</dbReference>
<dbReference type="EMBL" id="JASEJX010000009">
    <property type="protein sequence ID" value="KAK4520742.1"/>
    <property type="molecule type" value="Genomic_DNA"/>
</dbReference>